<accession>A0ABN2TJZ8</accession>
<dbReference type="Gene3D" id="3.40.630.30">
    <property type="match status" value="1"/>
</dbReference>
<comment type="caution">
    <text evidence="1">The sequence shown here is derived from an EMBL/GenBank/DDBJ whole genome shotgun (WGS) entry which is preliminary data.</text>
</comment>
<evidence type="ECO:0000313" key="2">
    <source>
        <dbReference type="Proteomes" id="UP001500751"/>
    </source>
</evidence>
<proteinExistence type="predicted"/>
<organism evidence="1 2">
    <name type="scientific">Catenulispora yoronensis</name>
    <dbReference type="NCBI Taxonomy" id="450799"/>
    <lineage>
        <taxon>Bacteria</taxon>
        <taxon>Bacillati</taxon>
        <taxon>Actinomycetota</taxon>
        <taxon>Actinomycetes</taxon>
        <taxon>Catenulisporales</taxon>
        <taxon>Catenulisporaceae</taxon>
        <taxon>Catenulispora</taxon>
    </lineage>
</organism>
<keyword evidence="2" id="KW-1185">Reference proteome</keyword>
<dbReference type="NCBIfam" id="TIGR01686">
    <property type="entry name" value="FkbH"/>
    <property type="match status" value="1"/>
</dbReference>
<dbReference type="SUPFAM" id="SSF55729">
    <property type="entry name" value="Acyl-CoA N-acyltransferases (Nat)"/>
    <property type="match status" value="1"/>
</dbReference>
<gene>
    <name evidence="1" type="ORF">GCM10009839_01410</name>
</gene>
<dbReference type="RefSeq" id="WP_344663471.1">
    <property type="nucleotide sequence ID" value="NZ_BAAAQN010000001.1"/>
</dbReference>
<dbReference type="InterPro" id="IPR010033">
    <property type="entry name" value="HAD_SF_ppase_IIIC"/>
</dbReference>
<dbReference type="InterPro" id="IPR010037">
    <property type="entry name" value="FkbH_domain"/>
</dbReference>
<name>A0ABN2TJZ8_9ACTN</name>
<dbReference type="Gene3D" id="3.40.50.1110">
    <property type="entry name" value="SGNH hydrolase"/>
    <property type="match status" value="1"/>
</dbReference>
<dbReference type="SUPFAM" id="SSF56784">
    <property type="entry name" value="HAD-like"/>
    <property type="match status" value="1"/>
</dbReference>
<sequence>MNVDAPAALDELRELIKAGGAARYPEVRPLVAPLSGADLAAAGRLLARLDPEEVLREHPTTAQVQVAITGHGTLSTLVAPLTGQLARHGVLARTRVGDFDGYVFDLSDPAGGIRAGEADLTLCVLDPFVVFDEVPVPWRPQDVEKVLAEKLALISGLAAKFRTGARGTLVLNTLPLPRRFSAQLVDHRSRALLGAVWREANARLLRLGEELSGVAVIDLDPLLAEGVAAYEPRTGVYAKAYLSPELLAEYAREVAHLARNRVGRTKKVLALDLDGTLWGGILGDDGIEGIQVAGTFHGEAFKAVQKVAKQLGSQGVLLAAVSKNDAEAVGQALREHPEMTVREADFVRVTANWQPKHENLARLAKALNLGVDAFVFADDSAFECGLVRRELPDVAVLHLDGDPAEHVDRLLADGWFDVPELTAEDRSRTEKYRDELDRADFLHAFDSIEDYLRELKVTVRLAAAAPADVPRVSQLTLRTNQFNLTTARLQPPDVQALLADPRALVLTIRSADRFGDNGLVGAVFARHEADGVHIDNFVLSCRVFSRGIEQACLAVLLDHARETGAGAVLGTYRPTAKNGIVRELFPRFGFERVDPESADPADPAGSARYRHDLTAPLVRPAHIDLTADLERASA</sequence>
<dbReference type="Gene3D" id="3.40.50.1000">
    <property type="entry name" value="HAD superfamily/HAD-like"/>
    <property type="match status" value="1"/>
</dbReference>
<dbReference type="InterPro" id="IPR023214">
    <property type="entry name" value="HAD_sf"/>
</dbReference>
<dbReference type="InterPro" id="IPR016181">
    <property type="entry name" value="Acyl_CoA_acyltransferase"/>
</dbReference>
<dbReference type="EMBL" id="BAAAQN010000001">
    <property type="protein sequence ID" value="GAA2011105.1"/>
    <property type="molecule type" value="Genomic_DNA"/>
</dbReference>
<dbReference type="NCBIfam" id="TIGR01681">
    <property type="entry name" value="HAD-SF-IIIC"/>
    <property type="match status" value="1"/>
</dbReference>
<evidence type="ECO:0000313" key="1">
    <source>
        <dbReference type="EMBL" id="GAA2011105.1"/>
    </source>
</evidence>
<dbReference type="Proteomes" id="UP001500751">
    <property type="component" value="Unassembled WGS sequence"/>
</dbReference>
<dbReference type="InterPro" id="IPR036514">
    <property type="entry name" value="SGNH_hydro_sf"/>
</dbReference>
<reference evidence="1 2" key="1">
    <citation type="journal article" date="2019" name="Int. J. Syst. Evol. Microbiol.">
        <title>The Global Catalogue of Microorganisms (GCM) 10K type strain sequencing project: providing services to taxonomists for standard genome sequencing and annotation.</title>
        <authorList>
            <consortium name="The Broad Institute Genomics Platform"/>
            <consortium name="The Broad Institute Genome Sequencing Center for Infectious Disease"/>
            <person name="Wu L."/>
            <person name="Ma J."/>
        </authorList>
    </citation>
    <scope>NUCLEOTIDE SEQUENCE [LARGE SCALE GENOMIC DNA]</scope>
    <source>
        <strain evidence="1 2">JCM 16014</strain>
    </source>
</reference>
<protein>
    <submittedName>
        <fullName evidence="1">HAD-IIIC family phosphatase</fullName>
    </submittedName>
</protein>
<dbReference type="InterPro" id="IPR036412">
    <property type="entry name" value="HAD-like_sf"/>
</dbReference>